<protein>
    <recommendedName>
        <fullName evidence="3">Transcriptional coactivator p15 (PC4) C-terminal domain-containing protein</fullName>
    </recommendedName>
</protein>
<dbReference type="Gene3D" id="2.30.31.70">
    <property type="match status" value="1"/>
</dbReference>
<organism evidence="1 2">
    <name type="scientific">Lysinibacillus fusiformis</name>
    <dbReference type="NCBI Taxonomy" id="28031"/>
    <lineage>
        <taxon>Bacteria</taxon>
        <taxon>Bacillati</taxon>
        <taxon>Bacillota</taxon>
        <taxon>Bacilli</taxon>
        <taxon>Bacillales</taxon>
        <taxon>Bacillaceae</taxon>
        <taxon>Lysinibacillus</taxon>
    </lineage>
</organism>
<comment type="caution">
    <text evidence="1">The sequence shown here is derived from an EMBL/GenBank/DDBJ whole genome shotgun (WGS) entry which is preliminary data.</text>
</comment>
<reference evidence="1 2" key="1">
    <citation type="submission" date="2016-10" db="EMBL/GenBank/DDBJ databases">
        <authorList>
            <person name="Varghese N."/>
            <person name="Submissions S."/>
        </authorList>
    </citation>
    <scope>NUCLEOTIDE SEQUENCE [LARGE SCALE GENOMIC DNA]</scope>
    <source>
        <strain evidence="1 2">TC-13</strain>
    </source>
</reference>
<evidence type="ECO:0000313" key="2">
    <source>
        <dbReference type="Proteomes" id="UP000199410"/>
    </source>
</evidence>
<sequence length="97" mass="11123">MAKETFEIIEDVALLRTADTGWTRELTKVSWFHKPTTIDIRWWSPFKEKAGKGVSLSIEEAQLLLKGLQKCLATNENVSAETELQNFLVNNKNEEEI</sequence>
<accession>A0A1H9SNX2</accession>
<proteinExistence type="predicted"/>
<name>A0A1H9SNX2_9BACI</name>
<dbReference type="RefSeq" id="WP_139150633.1">
    <property type="nucleotide sequence ID" value="NZ_FMVP01000031.1"/>
</dbReference>
<evidence type="ECO:0000313" key="1">
    <source>
        <dbReference type="EMBL" id="SER86594.1"/>
    </source>
</evidence>
<dbReference type="AlphaFoldDB" id="A0A1H9SNX2"/>
<gene>
    <name evidence="1" type="ORF">SAMN02787113_04778</name>
</gene>
<dbReference type="Proteomes" id="UP000199410">
    <property type="component" value="Unassembled WGS sequence"/>
</dbReference>
<evidence type="ECO:0008006" key="3">
    <source>
        <dbReference type="Google" id="ProtNLM"/>
    </source>
</evidence>
<dbReference type="EMBL" id="FOEL01000031">
    <property type="protein sequence ID" value="SER86594.1"/>
    <property type="molecule type" value="Genomic_DNA"/>
</dbReference>